<dbReference type="AlphaFoldDB" id="A0A1C6T077"/>
<dbReference type="EMBL" id="FMHW01000002">
    <property type="protein sequence ID" value="SCL35206.1"/>
    <property type="molecule type" value="Genomic_DNA"/>
</dbReference>
<evidence type="ECO:0000313" key="2">
    <source>
        <dbReference type="Proteomes" id="UP000198959"/>
    </source>
</evidence>
<sequence length="395" mass="45268">MTWRETYWNDAADEPAYFAAVEFATVLDGDYGTRMFGRWVKERYPDSHDLIRALEYLLVTNAHAEDLTQTMEVFHRRLQRPWDDPAMLTALERTAHRFPDVDVPQRVDDDEDVTALTDVLSADPDVFRLWREELQEAAVDHLREDQVIDTFLADCLQLAHDARDHLAAEEVEQDNEQVYDDESSDDEEQVTVVPKEQGVRFAEPAERYPWLAYQFRLGVTFSLNPEANAYLPGTFAWDEAQVHLSGWGIDLDEFAEWMALAMKNQPLKSYRSERVTIYVSRDSVDVQVNIDSGLNAHNTGIIATLDTEGAYTHYVQYKDLVMFYVDENDMNTPIYNVLKTFGDLWVGGEAESYVVRHGKGRKAHFTVTPVKASHQASLVAVVRRCSDGMTVRVLD</sequence>
<name>A0A1C6T077_9ACTN</name>
<dbReference type="STRING" id="145854.GA0074692_4032"/>
<gene>
    <name evidence="1" type="ORF">GA0074692_4032</name>
</gene>
<protein>
    <submittedName>
        <fullName evidence="1">Uncharacterized protein</fullName>
    </submittedName>
</protein>
<organism evidence="1 2">
    <name type="scientific">Micromonospora pallida</name>
    <dbReference type="NCBI Taxonomy" id="145854"/>
    <lineage>
        <taxon>Bacteria</taxon>
        <taxon>Bacillati</taxon>
        <taxon>Actinomycetota</taxon>
        <taxon>Actinomycetes</taxon>
        <taxon>Micromonosporales</taxon>
        <taxon>Micromonosporaceae</taxon>
        <taxon>Micromonospora</taxon>
    </lineage>
</organism>
<proteinExistence type="predicted"/>
<keyword evidence="2" id="KW-1185">Reference proteome</keyword>
<evidence type="ECO:0000313" key="1">
    <source>
        <dbReference type="EMBL" id="SCL35206.1"/>
    </source>
</evidence>
<accession>A0A1C6T077</accession>
<reference evidence="2" key="1">
    <citation type="submission" date="2016-06" db="EMBL/GenBank/DDBJ databases">
        <authorList>
            <person name="Varghese N."/>
            <person name="Submissions Spin"/>
        </authorList>
    </citation>
    <scope>NUCLEOTIDE SEQUENCE [LARGE SCALE GENOMIC DNA]</scope>
    <source>
        <strain evidence="2">DSM 43817</strain>
    </source>
</reference>
<dbReference type="RefSeq" id="WP_091646687.1">
    <property type="nucleotide sequence ID" value="NZ_FMHW01000002.1"/>
</dbReference>
<dbReference type="Proteomes" id="UP000198959">
    <property type="component" value="Unassembled WGS sequence"/>
</dbReference>
<dbReference type="OrthoDB" id="3399108at2"/>